<accession>A0ABV7D9Z9</accession>
<organism evidence="1 2">
    <name type="scientific">Kordiimonas pumila</name>
    <dbReference type="NCBI Taxonomy" id="2161677"/>
    <lineage>
        <taxon>Bacteria</taxon>
        <taxon>Pseudomonadati</taxon>
        <taxon>Pseudomonadota</taxon>
        <taxon>Alphaproteobacteria</taxon>
        <taxon>Kordiimonadales</taxon>
        <taxon>Kordiimonadaceae</taxon>
        <taxon>Kordiimonas</taxon>
    </lineage>
</organism>
<dbReference type="EMBL" id="JBHRSL010000027">
    <property type="protein sequence ID" value="MFC3053474.1"/>
    <property type="molecule type" value="Genomic_DNA"/>
</dbReference>
<evidence type="ECO:0000313" key="2">
    <source>
        <dbReference type="Proteomes" id="UP001595444"/>
    </source>
</evidence>
<dbReference type="Gene3D" id="3.40.190.10">
    <property type="entry name" value="Periplasmic binding protein-like II"/>
    <property type="match status" value="2"/>
</dbReference>
<protein>
    <submittedName>
        <fullName evidence="1">Transporter substrate-binding domain-containing protein</fullName>
    </submittedName>
</protein>
<dbReference type="RefSeq" id="WP_194215577.1">
    <property type="nucleotide sequence ID" value="NZ_CP061205.1"/>
</dbReference>
<evidence type="ECO:0000313" key="1">
    <source>
        <dbReference type="EMBL" id="MFC3053474.1"/>
    </source>
</evidence>
<name>A0ABV7D9Z9_9PROT</name>
<sequence>MAFGEPDGGKHPTLTITVYDYPPDIIHAKTTPEGPLIEATTSIFKAAGIHYSWFPTTLGAESAMLNDGNRPFCTTGRIYTAERAKKWAYLPRIMFRVTSDALLVHEDNLQKFDAFSSFLEIVRSDTLKGAFVQHGSYGNEIDALLKQQVPWLNQTAQTATQTMLMVAAGRADYTIVVTSRWQSEKKSNPSLKSLVNIMSLITEETPTPVYMTCSKSVPVPILEKLALAMKKLGFQLPEIPINSTIARPVMEKE</sequence>
<dbReference type="Proteomes" id="UP001595444">
    <property type="component" value="Unassembled WGS sequence"/>
</dbReference>
<reference evidence="2" key="1">
    <citation type="journal article" date="2019" name="Int. J. Syst. Evol. Microbiol.">
        <title>The Global Catalogue of Microorganisms (GCM) 10K type strain sequencing project: providing services to taxonomists for standard genome sequencing and annotation.</title>
        <authorList>
            <consortium name="The Broad Institute Genomics Platform"/>
            <consortium name="The Broad Institute Genome Sequencing Center for Infectious Disease"/>
            <person name="Wu L."/>
            <person name="Ma J."/>
        </authorList>
    </citation>
    <scope>NUCLEOTIDE SEQUENCE [LARGE SCALE GENOMIC DNA]</scope>
    <source>
        <strain evidence="2">KCTC 62164</strain>
    </source>
</reference>
<dbReference type="SUPFAM" id="SSF53850">
    <property type="entry name" value="Periplasmic binding protein-like II"/>
    <property type="match status" value="1"/>
</dbReference>
<keyword evidence="2" id="KW-1185">Reference proteome</keyword>
<comment type="caution">
    <text evidence="1">The sequence shown here is derived from an EMBL/GenBank/DDBJ whole genome shotgun (WGS) entry which is preliminary data.</text>
</comment>
<proteinExistence type="predicted"/>
<gene>
    <name evidence="1" type="ORF">ACFOKA_16365</name>
</gene>